<feature type="domain" description="HTH iclR-type" evidence="5">
    <location>
        <begin position="47"/>
        <end position="109"/>
    </location>
</feature>
<dbReference type="PROSITE" id="PS51078">
    <property type="entry name" value="ICLR_ED"/>
    <property type="match status" value="1"/>
</dbReference>
<dbReference type="Pfam" id="PF09339">
    <property type="entry name" value="HTH_IclR"/>
    <property type="match status" value="1"/>
</dbReference>
<reference evidence="7 8" key="1">
    <citation type="submission" date="2020-04" db="EMBL/GenBank/DDBJ databases">
        <title>Rhodospirillaceae bacterium KN72 isolated from deep sea.</title>
        <authorList>
            <person name="Zhang D.-C."/>
        </authorList>
    </citation>
    <scope>NUCLEOTIDE SEQUENCE [LARGE SCALE GENOMIC DNA]</scope>
    <source>
        <strain evidence="7 8">KN72</strain>
    </source>
</reference>
<keyword evidence="1" id="KW-0805">Transcription regulation</keyword>
<dbReference type="SMART" id="SM00346">
    <property type="entry name" value="HTH_ICLR"/>
    <property type="match status" value="1"/>
</dbReference>
<keyword evidence="3" id="KW-0804">Transcription</keyword>
<dbReference type="InterPro" id="IPR005471">
    <property type="entry name" value="Tscrpt_reg_IclR_N"/>
</dbReference>
<dbReference type="SUPFAM" id="SSF46785">
    <property type="entry name" value="Winged helix' DNA-binding domain"/>
    <property type="match status" value="1"/>
</dbReference>
<dbReference type="EMBL" id="JABBNT010000003">
    <property type="protein sequence ID" value="NMM45232.1"/>
    <property type="molecule type" value="Genomic_DNA"/>
</dbReference>
<dbReference type="GO" id="GO:0003677">
    <property type="term" value="F:DNA binding"/>
    <property type="evidence" value="ECO:0007669"/>
    <property type="project" value="UniProtKB-KW"/>
</dbReference>
<dbReference type="InterPro" id="IPR014757">
    <property type="entry name" value="Tscrpt_reg_IclR_C"/>
</dbReference>
<feature type="region of interest" description="Disordered" evidence="4">
    <location>
        <begin position="1"/>
        <end position="45"/>
    </location>
</feature>
<comment type="caution">
    <text evidence="7">The sequence shown here is derived from an EMBL/GenBank/DDBJ whole genome shotgun (WGS) entry which is preliminary data.</text>
</comment>
<dbReference type="Proteomes" id="UP000539372">
    <property type="component" value="Unassembled WGS sequence"/>
</dbReference>
<sequence>MAAKPRRRGRPAGTGLGAKLGADKQGNGKFDPSETAGAGAGNSEGGVRSLNRALSLLEAVAAHAEGTTLGDLAQAADLAPSTAHRLLKSLESRRYVTQDPERGLWFAGVQAFIVGAGFLRNRDVVGIARPFMYRAMEESGESVNLAILDGEETIYLSQVESRQMMRALAPPGGRAPLHASGVGKALLAGLSPDAAGDRAKLLGFRQYTDRTIRNGVTLLDDVARARTRGYAIDDEEHAVGLRCVAAPIFNEYGEPVAAISISGPRARIPDERLPEIGTLIRRQAAGVTTAIGGKPPRDYPAA</sequence>
<dbReference type="GO" id="GO:0045892">
    <property type="term" value="P:negative regulation of DNA-templated transcription"/>
    <property type="evidence" value="ECO:0007669"/>
    <property type="project" value="TreeGrafter"/>
</dbReference>
<evidence type="ECO:0000256" key="2">
    <source>
        <dbReference type="ARBA" id="ARBA00023125"/>
    </source>
</evidence>
<dbReference type="SUPFAM" id="SSF55781">
    <property type="entry name" value="GAF domain-like"/>
    <property type="match status" value="1"/>
</dbReference>
<dbReference type="Gene3D" id="1.10.10.10">
    <property type="entry name" value="Winged helix-like DNA-binding domain superfamily/Winged helix DNA-binding domain"/>
    <property type="match status" value="1"/>
</dbReference>
<dbReference type="InterPro" id="IPR036390">
    <property type="entry name" value="WH_DNA-bd_sf"/>
</dbReference>
<gene>
    <name evidence="7" type="ORF">HH303_12130</name>
</gene>
<dbReference type="FunFam" id="1.10.10.10:FF:000056">
    <property type="entry name" value="IclR family transcriptional regulator"/>
    <property type="match status" value="1"/>
</dbReference>
<evidence type="ECO:0000313" key="7">
    <source>
        <dbReference type="EMBL" id="NMM45232.1"/>
    </source>
</evidence>
<evidence type="ECO:0000259" key="6">
    <source>
        <dbReference type="PROSITE" id="PS51078"/>
    </source>
</evidence>
<evidence type="ECO:0000256" key="4">
    <source>
        <dbReference type="SAM" id="MobiDB-lite"/>
    </source>
</evidence>
<evidence type="ECO:0000313" key="8">
    <source>
        <dbReference type="Proteomes" id="UP000539372"/>
    </source>
</evidence>
<dbReference type="AlphaFoldDB" id="A0A7Y0HGS4"/>
<keyword evidence="2" id="KW-0238">DNA-binding</keyword>
<dbReference type="PANTHER" id="PTHR30136">
    <property type="entry name" value="HELIX-TURN-HELIX TRANSCRIPTIONAL REGULATOR, ICLR FAMILY"/>
    <property type="match status" value="1"/>
</dbReference>
<feature type="compositionally biased region" description="Basic residues" evidence="4">
    <location>
        <begin position="1"/>
        <end position="10"/>
    </location>
</feature>
<dbReference type="Gene3D" id="3.30.450.40">
    <property type="match status" value="1"/>
</dbReference>
<dbReference type="PROSITE" id="PS51077">
    <property type="entry name" value="HTH_ICLR"/>
    <property type="match status" value="1"/>
</dbReference>
<proteinExistence type="predicted"/>
<dbReference type="PANTHER" id="PTHR30136:SF24">
    <property type="entry name" value="HTH-TYPE TRANSCRIPTIONAL REPRESSOR ALLR"/>
    <property type="match status" value="1"/>
</dbReference>
<accession>A0A7Y0HGS4</accession>
<dbReference type="InterPro" id="IPR036388">
    <property type="entry name" value="WH-like_DNA-bd_sf"/>
</dbReference>
<dbReference type="Pfam" id="PF01614">
    <property type="entry name" value="IclR_C"/>
    <property type="match status" value="1"/>
</dbReference>
<evidence type="ECO:0000256" key="1">
    <source>
        <dbReference type="ARBA" id="ARBA00023015"/>
    </source>
</evidence>
<evidence type="ECO:0000256" key="3">
    <source>
        <dbReference type="ARBA" id="ARBA00023163"/>
    </source>
</evidence>
<dbReference type="RefSeq" id="WP_169625587.1">
    <property type="nucleotide sequence ID" value="NZ_JABBNT010000003.1"/>
</dbReference>
<dbReference type="InterPro" id="IPR050707">
    <property type="entry name" value="HTH_MetabolicPath_Reg"/>
</dbReference>
<name>A0A7Y0HGS4_9PROT</name>
<keyword evidence="8" id="KW-1185">Reference proteome</keyword>
<protein>
    <submittedName>
        <fullName evidence="7">Helix-turn-helix domain-containing protein</fullName>
    </submittedName>
</protein>
<feature type="domain" description="IclR-ED" evidence="6">
    <location>
        <begin position="110"/>
        <end position="293"/>
    </location>
</feature>
<organism evidence="7 8">
    <name type="scientific">Pacificispira spongiicola</name>
    <dbReference type="NCBI Taxonomy" id="2729598"/>
    <lineage>
        <taxon>Bacteria</taxon>
        <taxon>Pseudomonadati</taxon>
        <taxon>Pseudomonadota</taxon>
        <taxon>Alphaproteobacteria</taxon>
        <taxon>Rhodospirillales</taxon>
        <taxon>Rhodospirillaceae</taxon>
        <taxon>Pacificispira</taxon>
    </lineage>
</organism>
<evidence type="ECO:0000259" key="5">
    <source>
        <dbReference type="PROSITE" id="PS51077"/>
    </source>
</evidence>
<dbReference type="InterPro" id="IPR029016">
    <property type="entry name" value="GAF-like_dom_sf"/>
</dbReference>
<dbReference type="GO" id="GO:0003700">
    <property type="term" value="F:DNA-binding transcription factor activity"/>
    <property type="evidence" value="ECO:0007669"/>
    <property type="project" value="TreeGrafter"/>
</dbReference>